<dbReference type="RefSeq" id="WP_114487156.1">
    <property type="nucleotide sequence ID" value="NZ_CBCSHM010000030.1"/>
</dbReference>
<dbReference type="Pfam" id="PF07963">
    <property type="entry name" value="N_methyl"/>
    <property type="match status" value="1"/>
</dbReference>
<evidence type="ECO:0000313" key="3">
    <source>
        <dbReference type="Proteomes" id="UP000253204"/>
    </source>
</evidence>
<keyword evidence="1" id="KW-0472">Membrane</keyword>
<sequence length="148" mass="16343">MSQKGFSLIEALIALVILSMGLMGVAAMQLKALQSATAGYQRSVATLAAVDAQERLWARLPDLAENGQDCKNIDIDSVETAWKNWWSIDEASNPLRNALWGESRIEPAQSEDNQDIDCEFTITIELSDGPGDIDTDIFTYNLRLPEKP</sequence>
<dbReference type="InterPro" id="IPR013362">
    <property type="entry name" value="Pilus_4_PilV"/>
</dbReference>
<dbReference type="InterPro" id="IPR012902">
    <property type="entry name" value="N_methyl_site"/>
</dbReference>
<keyword evidence="1" id="KW-1133">Transmembrane helix</keyword>
<evidence type="ECO:0000256" key="1">
    <source>
        <dbReference type="SAM" id="Phobius"/>
    </source>
</evidence>
<dbReference type="AlphaFoldDB" id="A0A368U0G8"/>
<evidence type="ECO:0000313" key="2">
    <source>
        <dbReference type="EMBL" id="RCV90321.1"/>
    </source>
</evidence>
<feature type="transmembrane region" description="Helical" evidence="1">
    <location>
        <begin position="6"/>
        <end position="27"/>
    </location>
</feature>
<comment type="caution">
    <text evidence="2">The sequence shown here is derived from an EMBL/GenBank/DDBJ whole genome shotgun (WGS) entry which is preliminary data.</text>
</comment>
<keyword evidence="1" id="KW-0812">Transmembrane</keyword>
<organism evidence="2 3">
    <name type="scientific">Vreelandella rituensis</name>
    <dbReference type="NCBI Taxonomy" id="2282306"/>
    <lineage>
        <taxon>Bacteria</taxon>
        <taxon>Pseudomonadati</taxon>
        <taxon>Pseudomonadota</taxon>
        <taxon>Gammaproteobacteria</taxon>
        <taxon>Oceanospirillales</taxon>
        <taxon>Halomonadaceae</taxon>
        <taxon>Vreelandella</taxon>
    </lineage>
</organism>
<dbReference type="EMBL" id="QPIJ01000027">
    <property type="protein sequence ID" value="RCV90321.1"/>
    <property type="molecule type" value="Genomic_DNA"/>
</dbReference>
<gene>
    <name evidence="2" type="primary">pilV</name>
    <name evidence="2" type="ORF">DU506_11960</name>
</gene>
<proteinExistence type="predicted"/>
<name>A0A368U0G8_9GAMM</name>
<keyword evidence="3" id="KW-1185">Reference proteome</keyword>
<reference evidence="2 3" key="1">
    <citation type="submission" date="2018-07" db="EMBL/GenBank/DDBJ databases">
        <title>Halomonas rutogse sp. nov., isolated from Lake TangqianCo on Tibetan Plateau.</title>
        <authorList>
            <person name="Lu H."/>
            <person name="Xing P."/>
            <person name="Wu Q."/>
        </authorList>
    </citation>
    <scope>NUCLEOTIDE SEQUENCE [LARGE SCALE GENOMIC DNA]</scope>
    <source>
        <strain evidence="2 3">TQ8S</strain>
    </source>
</reference>
<dbReference type="PROSITE" id="PS00409">
    <property type="entry name" value="PROKAR_NTER_METHYL"/>
    <property type="match status" value="1"/>
</dbReference>
<dbReference type="OrthoDB" id="6194160at2"/>
<dbReference type="NCBIfam" id="TIGR02523">
    <property type="entry name" value="type_IV_pilV"/>
    <property type="match status" value="1"/>
</dbReference>
<protein>
    <submittedName>
        <fullName evidence="2">Type IV pilus modification protein PilV</fullName>
    </submittedName>
</protein>
<accession>A0A368U0G8</accession>
<dbReference type="Proteomes" id="UP000253204">
    <property type="component" value="Unassembled WGS sequence"/>
</dbReference>
<dbReference type="NCBIfam" id="TIGR02532">
    <property type="entry name" value="IV_pilin_GFxxxE"/>
    <property type="match status" value="1"/>
</dbReference>